<name>A0A370PXQ0_ASPPH</name>
<feature type="non-terminal residue" evidence="2">
    <location>
        <position position="1"/>
    </location>
</feature>
<evidence type="ECO:0000256" key="1">
    <source>
        <dbReference type="SAM" id="MobiDB-lite"/>
    </source>
</evidence>
<organism evidence="2 3">
    <name type="scientific">Aspergillus phoenicis ATCC 13157</name>
    <dbReference type="NCBI Taxonomy" id="1353007"/>
    <lineage>
        <taxon>Eukaryota</taxon>
        <taxon>Fungi</taxon>
        <taxon>Dikarya</taxon>
        <taxon>Ascomycota</taxon>
        <taxon>Pezizomycotina</taxon>
        <taxon>Eurotiomycetes</taxon>
        <taxon>Eurotiomycetidae</taxon>
        <taxon>Eurotiales</taxon>
        <taxon>Aspergillaceae</taxon>
        <taxon>Aspergillus</taxon>
    </lineage>
</organism>
<keyword evidence="3" id="KW-1185">Reference proteome</keyword>
<protein>
    <submittedName>
        <fullName evidence="2">Uncharacterized protein</fullName>
    </submittedName>
</protein>
<reference evidence="2 3" key="1">
    <citation type="submission" date="2018-07" db="EMBL/GenBank/DDBJ databases">
        <title>Section-level genome sequencing of Aspergillus section Nigri to investigate inter- and intra-species variation.</title>
        <authorList>
            <consortium name="DOE Joint Genome Institute"/>
            <person name="Vesth T.C."/>
            <person name="Nybo J.L."/>
            <person name="Theobald S."/>
            <person name="Frisvad J.C."/>
            <person name="Larsen T.O."/>
            <person name="Nielsen K.F."/>
            <person name="Hoof J.B."/>
            <person name="Brandl J."/>
            <person name="Salamov A."/>
            <person name="Riley R."/>
            <person name="Gladden J.M."/>
            <person name="Phatale P."/>
            <person name="Nielsen M.T."/>
            <person name="Lyhne E.K."/>
            <person name="Kogle M.E."/>
            <person name="Strasser K."/>
            <person name="McDonnell E."/>
            <person name="Barry K."/>
            <person name="Clum A."/>
            <person name="Chen C."/>
            <person name="Nolan M."/>
            <person name="Sandor L."/>
            <person name="Kuo A."/>
            <person name="Lipzen A."/>
            <person name="Hainaut M."/>
            <person name="Drula E."/>
            <person name="Tsang A."/>
            <person name="Magnuson J.K."/>
            <person name="Henrissat B."/>
            <person name="Wiebenga A."/>
            <person name="Simmons B.A."/>
            <person name="Makela M.R."/>
            <person name="De vries R.P."/>
            <person name="Grigoriev I.V."/>
            <person name="Mortensen U.H."/>
            <person name="Baker S.E."/>
            <person name="Andersen M.R."/>
        </authorList>
    </citation>
    <scope>NUCLEOTIDE SEQUENCE [LARGE SCALE GENOMIC DNA]</scope>
    <source>
        <strain evidence="2 3">ATCC 13157</strain>
    </source>
</reference>
<dbReference type="AlphaFoldDB" id="A0A370PXQ0"/>
<proteinExistence type="predicted"/>
<gene>
    <name evidence="2" type="ORF">M752DRAFT_207591</name>
</gene>
<feature type="region of interest" description="Disordered" evidence="1">
    <location>
        <begin position="453"/>
        <end position="473"/>
    </location>
</feature>
<dbReference type="EMBL" id="KZ851845">
    <property type="protein sequence ID" value="RDK46694.1"/>
    <property type="molecule type" value="Genomic_DNA"/>
</dbReference>
<sequence length="556" mass="60967">VSGRSHSPPYARSPHCPVGRSMQTIEAFYHKETRKPVLLLAPFETKCDRQHCGARRLRKRAGLAPSAKDSAEPWIVRSIESPVLRSGDGGEHLAIGLWASSFPAGFGAVRMSEHIAKTDSRTMMRRFFQHQNDTSQEAGLAPMNIRFLALVSTPAEIRCPYSSRDFQLFLFPIDGISKPPAAYNPTVHSRRNPKPIRCPSDVVSLGDWMKKSAHASSSQELNFFFRSAHVALGFQPAGTTYHRLIHVCDQVKQSTASAYVMAALPALPELTRMNYRVIQLRFGGNIIKDCGEIWKNLSHRSKGCDDPGLPGNVRHVSTMHTLRDPDATVAHRWDGGLDSFATSFLCERIEESRSISEAGLEPGPGTTKTQSEYCLVGAKGRRMVWHSFCDPDCVSVSWADNGQTGRPVRNPRHSVVRHPDGASGNAAEPGSAGQGMTPIWRLAEGYVGHLEWGGDPGHAHSQKKRKEKKEIPGRAETQGPMFAPFAGPTSDFFGTLAVVDGNPRMYRYSGKVRQGSPPSAYTAIIPSTSSAVAHYRMTEGVLTRPASTSPNHAILI</sequence>
<evidence type="ECO:0000313" key="2">
    <source>
        <dbReference type="EMBL" id="RDK46694.1"/>
    </source>
</evidence>
<feature type="region of interest" description="Disordered" evidence="1">
    <location>
        <begin position="402"/>
        <end position="434"/>
    </location>
</feature>
<dbReference type="Proteomes" id="UP000254937">
    <property type="component" value="Unassembled WGS sequence"/>
</dbReference>
<evidence type="ECO:0000313" key="3">
    <source>
        <dbReference type="Proteomes" id="UP000254937"/>
    </source>
</evidence>
<accession>A0A370PXQ0</accession>